<dbReference type="InterPro" id="IPR051547">
    <property type="entry name" value="TDP2-like"/>
</dbReference>
<evidence type="ECO:0000313" key="3">
    <source>
        <dbReference type="EMBL" id="OTP16050.1"/>
    </source>
</evidence>
<reference evidence="4" key="2">
    <citation type="submission" date="2017-05" db="EMBL/GenBank/DDBJ databases">
        <authorList>
            <consortium name="The Broad Institute Genomics Platform"/>
            <consortium name="The Broad Institute Genomic Center for Infectious Diseases"/>
            <person name="Earl A."/>
            <person name="Manson A."/>
            <person name="Schwartman J."/>
            <person name="Gilmore M."/>
            <person name="Abouelleil A."/>
            <person name="Cao P."/>
            <person name="Chapman S."/>
            <person name="Cusick C."/>
            <person name="Shea T."/>
            <person name="Young S."/>
            <person name="Neafsey D."/>
            <person name="Nusbaum C."/>
            <person name="Birren B."/>
        </authorList>
    </citation>
    <scope>NUCLEOTIDE SEQUENCE</scope>
    <source>
        <strain evidence="4">9E7_DIV0242</strain>
    </source>
</reference>
<dbReference type="Gene3D" id="3.60.10.10">
    <property type="entry name" value="Endonuclease/exonuclease/phosphatase"/>
    <property type="match status" value="1"/>
</dbReference>
<dbReference type="InterPro" id="IPR005135">
    <property type="entry name" value="Endo/exonuclease/phosphatase"/>
</dbReference>
<feature type="domain" description="Endonuclease/exonuclease/phosphatase" evidence="2">
    <location>
        <begin position="21"/>
        <end position="266"/>
    </location>
</feature>
<dbReference type="EMBL" id="CP147247">
    <property type="protein sequence ID" value="WYJ92370.1"/>
    <property type="molecule type" value="Genomic_DNA"/>
</dbReference>
<gene>
    <name evidence="3" type="ORF">A5888_002264</name>
    <name evidence="4" type="ORF">A5888_004143</name>
</gene>
<dbReference type="CDD" id="cd09079">
    <property type="entry name" value="RgfB-like"/>
    <property type="match status" value="1"/>
</dbReference>
<reference evidence="3" key="1">
    <citation type="submission" date="2017-05" db="EMBL/GenBank/DDBJ databases">
        <title>The Genome Sequence of Enterococcus sp. 9E7_DIV0242.</title>
        <authorList>
            <consortium name="The Broad Institute Genomics Platform"/>
            <consortium name="The Broad Institute Genomic Center for Infectious Diseases"/>
            <person name="Earl A."/>
            <person name="Manson A."/>
            <person name="Schwartman J."/>
            <person name="Gilmore M."/>
            <person name="Abouelleil A."/>
            <person name="Cao P."/>
            <person name="Chapman S."/>
            <person name="Cusick C."/>
            <person name="Shea T."/>
            <person name="Young S."/>
            <person name="Neafsey D."/>
            <person name="Nusbaum C."/>
            <person name="Birren B."/>
        </authorList>
    </citation>
    <scope>NUCLEOTIDE SEQUENCE [LARGE SCALE GENOMIC DNA]</scope>
    <source>
        <strain evidence="3">9E7_DIV0242</strain>
    </source>
</reference>
<dbReference type="Proteomes" id="UP000195141">
    <property type="component" value="Chromosome"/>
</dbReference>
<evidence type="ECO:0000313" key="4">
    <source>
        <dbReference type="EMBL" id="WYJ92370.1"/>
    </source>
</evidence>
<evidence type="ECO:0000259" key="2">
    <source>
        <dbReference type="Pfam" id="PF03372"/>
    </source>
</evidence>
<accession>A0A242K6W4</accession>
<protein>
    <submittedName>
        <fullName evidence="4">Maltose 6'-phosphate phosphatase</fullName>
    </submittedName>
</protein>
<dbReference type="PANTHER" id="PTHR15822:SF23">
    <property type="entry name" value="ENDONUCLEASE_EXONUCLEASE_PHOSPHATASE FAMILY PROTEIN"/>
    <property type="match status" value="1"/>
</dbReference>
<evidence type="ECO:0000256" key="1">
    <source>
        <dbReference type="ARBA" id="ARBA00022801"/>
    </source>
</evidence>
<dbReference type="EMBL" id="NGMM01000003">
    <property type="protein sequence ID" value="OTP16050.1"/>
    <property type="molecule type" value="Genomic_DNA"/>
</dbReference>
<dbReference type="Pfam" id="PF03372">
    <property type="entry name" value="Exo_endo_phos"/>
    <property type="match status" value="1"/>
</dbReference>
<name>A0A242K6W4_9ENTE</name>
<evidence type="ECO:0000313" key="5">
    <source>
        <dbReference type="Proteomes" id="UP000195141"/>
    </source>
</evidence>
<organism evidence="3">
    <name type="scientific">Candidatus Enterococcus clewellii</name>
    <dbReference type="NCBI Taxonomy" id="1834193"/>
    <lineage>
        <taxon>Bacteria</taxon>
        <taxon>Bacillati</taxon>
        <taxon>Bacillota</taxon>
        <taxon>Bacilli</taxon>
        <taxon>Lactobacillales</taxon>
        <taxon>Enterococcaceae</taxon>
        <taxon>Enterococcus</taxon>
    </lineage>
</organism>
<dbReference type="GO" id="GO:0016787">
    <property type="term" value="F:hydrolase activity"/>
    <property type="evidence" value="ECO:0007669"/>
    <property type="project" value="UniProtKB-KW"/>
</dbReference>
<dbReference type="AlphaFoldDB" id="A0A242K6W4"/>
<keyword evidence="1" id="KW-0378">Hydrolase</keyword>
<proteinExistence type="predicted"/>
<reference evidence="4" key="3">
    <citation type="submission" date="2024-03" db="EMBL/GenBank/DDBJ databases">
        <title>The Genome Sequence of Enterococcus sp. DIV0242b.</title>
        <authorList>
            <consortium name="The Broad Institute Genomics Platform"/>
            <consortium name="The Broad Institute Microbial Omics Core"/>
            <consortium name="The Broad Institute Genomic Center for Infectious Diseases"/>
            <person name="Earl A."/>
            <person name="Manson A."/>
            <person name="Gilmore M."/>
            <person name="Schwartman J."/>
            <person name="Shea T."/>
            <person name="Abouelleil A."/>
            <person name="Cao P."/>
            <person name="Chapman S."/>
            <person name="Cusick C."/>
            <person name="Young S."/>
            <person name="Neafsey D."/>
            <person name="Nusbaum C."/>
            <person name="Birren B."/>
        </authorList>
    </citation>
    <scope>NUCLEOTIDE SEQUENCE</scope>
    <source>
        <strain evidence="4">9E7_DIV0242</strain>
    </source>
</reference>
<keyword evidence="5" id="KW-1185">Reference proteome</keyword>
<dbReference type="InterPro" id="IPR036691">
    <property type="entry name" value="Endo/exonu/phosph_ase_sf"/>
</dbReference>
<dbReference type="SUPFAM" id="SSF56219">
    <property type="entry name" value="DNase I-like"/>
    <property type="match status" value="1"/>
</dbReference>
<dbReference type="PANTHER" id="PTHR15822">
    <property type="entry name" value="TRAF AND TNF RECEPTOR-ASSOCIATED PROTEIN"/>
    <property type="match status" value="1"/>
</dbReference>
<sequence>MMKILTLNTHSWLEEEPIEKLNQLARTIVDRDYDLIALQEVNQSITAEPGQTDAYFHDASLTDLFVHRDNFALLLSKKLQTYGKSYHWCWLPVHIGYDRFHEGLALFSKHPIEPEGFLVSKQQAFNDYRTRKILFGKTQLDGQDVLAMSCHYSWWTEEQAEGFLKEWQQTLDHLADYDLPILLLGDFNNPAEVAGQGHELVLKHFRDIYQHAEEIDGEHTVIKEIDGWSGNDQKLRIDFVFTSEDISAERYEVVFDGRKTPVISDHFGIEATLHFSTES</sequence>